<keyword evidence="5" id="KW-0472">Membrane</keyword>
<sequence length="2486" mass="275319">MNAEEVDLLNDSKYRNYVAAVDKALKNFEYSSEWADLISALGKLNKVLQNNAKYQVVPKKLTIGKRLAQCLHPALPSGVHRKALETYEIIFKIIGPKRLAKDLFLYSSGLFPLLSNAAMSVKPVLLGLYETYYLPLGKTLKPGLQGLLTGVLPGLEEGSEYYDRTNTLLEKVAAAVEQSAFYSALWGSILTSPAVRLPGVTFVLMHLNRKLSMDDQLYIMGSDIELMVEAVSTSVQDSSVLVQRSTLDLILFCFPFHMSQATRPDMIRILSAALHVVLRRDMSLNRRLYAWLLGIDNNGVRTGPRSCRQSNPEDHATHYFNTYSKDMLVQAKVGILQGKARGGEEESVLMHDLKPFRILISLLDKPELGPAILEDILIEVFRTLHTQCRAELDLPNHNPFSKDHAHLSSKLRENKKTAELIKTANLLFNSFEPYYMWDYMARWFEDCCRKTTPGPGQAAIMEASGLSLVEFCQLVDFLLDIVSLPTRSMRVICQETYIEIQTEHLPQLLLRMVSALTSHLPALGLGELTNCLRLCSKILSKVQPPLVSPLSLPPGPTGPLLSTGSVKEKQPVPSTMELPSSDVFEDTENPNGSRSSESGFTDFVQYRASDLPDEPNPPTQTSLKTGQGATLQASQDKPQDKPVMQCCLEHFQHFLSCLVSLYITPGTGDCAGAATSEVAQDEPGQERQIMEKGPGAGQSECLAAFTAACQLFLECSSFPVYIAEGNLKSAPQSEEQTDGGIMVPAVWLQTLMDACCLASDFSIQGTAISLVMDLVGLTQSVGMVAAEGSIAGGDADSAQPKSPSQGRVAVVIRPPLTQSILKYIAENTDFFKSVALILWGQLGEGTPQHHQRSVELFYQLHNLVPSSSICEDVISQQLMHRDKRIRLEAHVKFSVLWHLTRDLNITKSSPFNRTFDRSLFIMLDSLSYWDASACAVGRAWLNQVLQRHDIARVLEPLLLLLLHPKTHRVSIQRVQAQRHWAQTFSNHNPPAEQDASEPIYTRDFSDNSSQVPGDSLKHGLQGLPIDDMEPFCLTVNPLSDSLSLLSLSSENLAFSGPPGQEGVPHHHSSESSCSRSSTVDNGSFEEPDCVVDRFGSDQAPILVESDSIALDDDESLEDSVSLLLNELIDMVVGMMDSADEGPPETPSPVEPWMHTDSDSSSSDASTGLRLDAGPNAPSHHLEMLAGGTLDIFHVTPPEQVGENGERLHEGITRHSSYPSIVTIPDSEFLRPPTPSDKSVHLDAVDVVDQGARKRSHSSTQLSLRGKIMERLQEKSPGAKPKTKKAKRKDEERQRKALLANKLRPPSIFFGDSLDLENWYSCGEGEVSEIESDAGSPGGVVSGGGGPNIGGRVSTSPPRFNIHPLYQHALLYLQVYDSSRTLHALSAIAAMLRTAPPGFVGAISTTSINNTYTPQLSLLQNLLARHRISVMGKDFYSPIPQDSHSHSFRSAMFLEIIISLCLYFLRSYYSAHVAAAATDLAGNRAMQLTSVEVLTLLFSELAKVTGGSAKGFASFISDVLSKCKVQKVVLHCLLSSIFSAQKWHEQRTAEVNAASQEEGLSEDSVINLSEDQMDGCGAVQSQLLRLLQSLVVLEHRVLVPAEEGGDGGPGVAPGVVALGTGNSVGSGFDVLGGEAEPMNPQQPMTSLQYLHGQPITAQGMFLCAVIRALHQHHACQMHPQWIGLITSTLPYMGKVLRRVVASVTLQLCRNLDNLIQQYRYETAITDTRPQWMALCIPPDLILTVLEGVTAIIHYCLLDPSSQYHQLQVSVDQKHLAEARSGILSILHTIMSSVTLLWSVLYQADSSDRPIAASAASTSNINLGSTKNLRQQILELLGPISMNHGAHFMAAIAYVWNERKQVKTSTAYKVIPTASEEQLLLVELVRSVSAMRTETVMQTVKEVLKQPPAIAKDKKNLSLEVCMLQFFYAYVQRIPASSLVDSWPSLLALLKDSVQLGLPAPGQFLILGVLNEFILKNPNLESKKDQRELQDVTHKVVEAIGTIAGSSLEQTTWLRRNLEVKASPQILVDGTSLEQDVEDLMLTVMEASSFTPSVYSVHALTLLAEVLAHLLDMVFYSDEKERVIPLLVNIMHYVVPYLRNHSAHNAPSYRACIQLLSSLSGYQYTRRAWKKEAFDLFMDHTFFQMDSSCVSHWRAIIDHLMTHDKTTFRDLMTRVAVAQSSSLNLFTNRDAELEQRAMLLKRLAFTIYSSEVDQYQKYLPDIQERLVESLRLPQVPILHAQVFLFFRVLLLRMSPQHLTSLWPTMITELVQVFLLMEQELTADEDISRTSGPSVAGLETTYSGGNGFSTSYNSQRWLNLYLSACKLLDLALALPSESLPQFQMYRWAFIPEASDDSGLEVRRQGIHQREFKPYVVRLAKLLRKRAKKNPEEDCFLRTLSWEPGHLLLTLYVIRSMEQLLPFFNLLSQVFNSKVSSRNGPAHNSATGLSGHSFPNKDGKLESQKVFWSRARQNIEEMVEKDFLEGLIKT</sequence>
<feature type="domain" description="DOP1 N-terminal" evidence="8">
    <location>
        <begin position="11"/>
        <end position="295"/>
    </location>
</feature>
<keyword evidence="13" id="KW-1185">Reference proteome</keyword>
<accession>A0ABD0XEC9</accession>
<dbReference type="Pfam" id="PF24601">
    <property type="entry name" value="TPR_DOP1"/>
    <property type="match status" value="1"/>
</dbReference>
<keyword evidence="4" id="KW-0333">Golgi apparatus</keyword>
<dbReference type="Pfam" id="PF24597">
    <property type="entry name" value="TPR_DOP1_M"/>
    <property type="match status" value="1"/>
</dbReference>
<comment type="similarity">
    <text evidence="6">Belongs to the DOP1 family.</text>
</comment>
<feature type="compositionally biased region" description="Polar residues" evidence="7">
    <location>
        <begin position="619"/>
        <end position="636"/>
    </location>
</feature>
<dbReference type="InterPro" id="IPR056458">
    <property type="entry name" value="TPR_DOP1_M"/>
</dbReference>
<organism evidence="12 13">
    <name type="scientific">Umbra pygmaea</name>
    <name type="common">Eastern mudminnow</name>
    <dbReference type="NCBI Taxonomy" id="75934"/>
    <lineage>
        <taxon>Eukaryota</taxon>
        <taxon>Metazoa</taxon>
        <taxon>Chordata</taxon>
        <taxon>Craniata</taxon>
        <taxon>Vertebrata</taxon>
        <taxon>Euteleostomi</taxon>
        <taxon>Actinopterygii</taxon>
        <taxon>Neopterygii</taxon>
        <taxon>Teleostei</taxon>
        <taxon>Protacanthopterygii</taxon>
        <taxon>Esociformes</taxon>
        <taxon>Umbridae</taxon>
        <taxon>Umbra</taxon>
    </lineage>
</organism>
<dbReference type="GO" id="GO:0000139">
    <property type="term" value="C:Golgi membrane"/>
    <property type="evidence" value="ECO:0007669"/>
    <property type="project" value="UniProtKB-SubCell"/>
</dbReference>
<dbReference type="Pfam" id="PF24598">
    <property type="entry name" value="DOP1_C"/>
    <property type="match status" value="1"/>
</dbReference>
<dbReference type="InterPro" id="IPR056459">
    <property type="entry name" value="TPR_DOP1"/>
</dbReference>
<dbReference type="PANTHER" id="PTHR14042:SF22">
    <property type="entry name" value="PROTEIN DOPEY-1"/>
    <property type="match status" value="1"/>
</dbReference>
<evidence type="ECO:0000313" key="13">
    <source>
        <dbReference type="Proteomes" id="UP001557470"/>
    </source>
</evidence>
<gene>
    <name evidence="12" type="ORF">UPYG_G00144950</name>
</gene>
<feature type="compositionally biased region" description="Gly residues" evidence="7">
    <location>
        <begin position="1335"/>
        <end position="1348"/>
    </location>
</feature>
<dbReference type="PANTHER" id="PTHR14042">
    <property type="entry name" value="DOPEY-RELATED"/>
    <property type="match status" value="1"/>
</dbReference>
<evidence type="ECO:0000256" key="3">
    <source>
        <dbReference type="ARBA" id="ARBA00022927"/>
    </source>
</evidence>
<protein>
    <submittedName>
        <fullName evidence="12">Uncharacterized protein</fullName>
    </submittedName>
</protein>
<dbReference type="GO" id="GO:0015031">
    <property type="term" value="P:protein transport"/>
    <property type="evidence" value="ECO:0007669"/>
    <property type="project" value="UniProtKB-KW"/>
</dbReference>
<feature type="region of interest" description="Disordered" evidence="7">
    <location>
        <begin position="1053"/>
        <end position="1084"/>
    </location>
</feature>
<keyword evidence="2" id="KW-0813">Transport</keyword>
<dbReference type="EMBL" id="JAGEUA010000004">
    <property type="protein sequence ID" value="KAL0984667.1"/>
    <property type="molecule type" value="Genomic_DNA"/>
</dbReference>
<feature type="region of interest" description="Disordered" evidence="7">
    <location>
        <begin position="547"/>
        <end position="636"/>
    </location>
</feature>
<evidence type="ECO:0000259" key="11">
    <source>
        <dbReference type="Pfam" id="PF24601"/>
    </source>
</evidence>
<keyword evidence="3" id="KW-0653">Protein transport</keyword>
<name>A0ABD0XEC9_UMBPY</name>
<feature type="region of interest" description="Disordered" evidence="7">
    <location>
        <begin position="1136"/>
        <end position="1174"/>
    </location>
</feature>
<dbReference type="Pfam" id="PF04118">
    <property type="entry name" value="Dopey_N"/>
    <property type="match status" value="1"/>
</dbReference>
<evidence type="ECO:0000313" key="12">
    <source>
        <dbReference type="EMBL" id="KAL0984667.1"/>
    </source>
</evidence>
<dbReference type="Proteomes" id="UP001557470">
    <property type="component" value="Unassembled WGS sequence"/>
</dbReference>
<evidence type="ECO:0000256" key="4">
    <source>
        <dbReference type="ARBA" id="ARBA00023034"/>
    </source>
</evidence>
<evidence type="ECO:0000256" key="6">
    <source>
        <dbReference type="ARBA" id="ARBA00046326"/>
    </source>
</evidence>
<evidence type="ECO:0000256" key="5">
    <source>
        <dbReference type="ARBA" id="ARBA00023136"/>
    </source>
</evidence>
<comment type="caution">
    <text evidence="12">The sequence shown here is derived from an EMBL/GenBank/DDBJ whole genome shotgun (WGS) entry which is preliminary data.</text>
</comment>
<evidence type="ECO:0000256" key="2">
    <source>
        <dbReference type="ARBA" id="ARBA00022448"/>
    </source>
</evidence>
<evidence type="ECO:0000259" key="10">
    <source>
        <dbReference type="Pfam" id="PF24598"/>
    </source>
</evidence>
<dbReference type="InterPro" id="IPR040314">
    <property type="entry name" value="DOP1"/>
</dbReference>
<feature type="region of interest" description="Disordered" evidence="7">
    <location>
        <begin position="1330"/>
        <end position="1352"/>
    </location>
</feature>
<evidence type="ECO:0000256" key="1">
    <source>
        <dbReference type="ARBA" id="ARBA00004395"/>
    </source>
</evidence>
<comment type="subcellular location">
    <subcellularLocation>
        <location evidence="1">Golgi apparatus membrane</location>
        <topology evidence="1">Peripheral membrane protein</topology>
    </subcellularLocation>
</comment>
<evidence type="ECO:0000259" key="9">
    <source>
        <dbReference type="Pfam" id="PF24597"/>
    </source>
</evidence>
<proteinExistence type="inferred from homology"/>
<evidence type="ECO:0000256" key="7">
    <source>
        <dbReference type="SAM" id="MobiDB-lite"/>
    </source>
</evidence>
<dbReference type="InterPro" id="IPR007249">
    <property type="entry name" value="DOP1_N"/>
</dbReference>
<feature type="region of interest" description="Disordered" evidence="7">
    <location>
        <begin position="1267"/>
        <end position="1292"/>
    </location>
</feature>
<dbReference type="InterPro" id="IPR056457">
    <property type="entry name" value="DOP1_C"/>
</dbReference>
<feature type="domain" description="DOP1-like middle TPR" evidence="9">
    <location>
        <begin position="319"/>
        <end position="471"/>
    </location>
</feature>
<evidence type="ECO:0000259" key="8">
    <source>
        <dbReference type="Pfam" id="PF04118"/>
    </source>
</evidence>
<reference evidence="12 13" key="1">
    <citation type="submission" date="2024-06" db="EMBL/GenBank/DDBJ databases">
        <authorList>
            <person name="Pan Q."/>
            <person name="Wen M."/>
            <person name="Jouanno E."/>
            <person name="Zahm M."/>
            <person name="Klopp C."/>
            <person name="Cabau C."/>
            <person name="Louis A."/>
            <person name="Berthelot C."/>
            <person name="Parey E."/>
            <person name="Roest Crollius H."/>
            <person name="Montfort J."/>
            <person name="Robinson-Rechavi M."/>
            <person name="Bouchez O."/>
            <person name="Lampietro C."/>
            <person name="Lopez Roques C."/>
            <person name="Donnadieu C."/>
            <person name="Postlethwait J."/>
            <person name="Bobe J."/>
            <person name="Verreycken H."/>
            <person name="Guiguen Y."/>
        </authorList>
    </citation>
    <scope>NUCLEOTIDE SEQUENCE [LARGE SCALE GENOMIC DNA]</scope>
    <source>
        <strain evidence="12">Up_M1</strain>
        <tissue evidence="12">Testis</tissue>
    </source>
</reference>
<feature type="domain" description="DOP1-like TPR" evidence="11">
    <location>
        <begin position="1362"/>
        <end position="1757"/>
    </location>
</feature>
<feature type="compositionally biased region" description="Polar residues" evidence="7">
    <location>
        <begin position="589"/>
        <end position="599"/>
    </location>
</feature>
<feature type="domain" description="DOP1-like C-terminal" evidence="10">
    <location>
        <begin position="1924"/>
        <end position="2424"/>
    </location>
</feature>